<dbReference type="OrthoDB" id="2690769at2759"/>
<dbReference type="HOGENOM" id="CLU_082499_5_1_1"/>
<dbReference type="EMBL" id="KN833699">
    <property type="protein sequence ID" value="KIK26884.1"/>
    <property type="molecule type" value="Genomic_DNA"/>
</dbReference>
<dbReference type="AlphaFoldDB" id="A0A0C9ZLW1"/>
<evidence type="ECO:0000313" key="1">
    <source>
        <dbReference type="EMBL" id="KIK26884.1"/>
    </source>
</evidence>
<proteinExistence type="predicted"/>
<evidence type="ECO:0000313" key="2">
    <source>
        <dbReference type="Proteomes" id="UP000054018"/>
    </source>
</evidence>
<protein>
    <recommendedName>
        <fullName evidence="3">Myb/SANT-like domain-containing protein</fullName>
    </recommendedName>
</protein>
<accession>A0A0C9ZLW1</accession>
<name>A0A0C9ZLW1_9AGAM</name>
<reference evidence="1 2" key="1">
    <citation type="submission" date="2014-04" db="EMBL/GenBank/DDBJ databases">
        <authorList>
            <consortium name="DOE Joint Genome Institute"/>
            <person name="Kuo A."/>
            <person name="Kohler A."/>
            <person name="Costa M.D."/>
            <person name="Nagy L.G."/>
            <person name="Floudas D."/>
            <person name="Copeland A."/>
            <person name="Barry K.W."/>
            <person name="Cichocki N."/>
            <person name="Veneault-Fourrey C."/>
            <person name="LaButti K."/>
            <person name="Lindquist E.A."/>
            <person name="Lipzen A."/>
            <person name="Lundell T."/>
            <person name="Morin E."/>
            <person name="Murat C."/>
            <person name="Sun H."/>
            <person name="Tunlid A."/>
            <person name="Henrissat B."/>
            <person name="Grigoriev I.V."/>
            <person name="Hibbett D.S."/>
            <person name="Martin F."/>
            <person name="Nordberg H.P."/>
            <person name="Cantor M.N."/>
            <person name="Hua S.X."/>
        </authorList>
    </citation>
    <scope>NUCLEOTIDE SEQUENCE [LARGE SCALE GENOMIC DNA]</scope>
    <source>
        <strain evidence="1 2">441</strain>
    </source>
</reference>
<gene>
    <name evidence="1" type="ORF">PISMIDRAFT_94211</name>
</gene>
<keyword evidence="2" id="KW-1185">Reference proteome</keyword>
<sequence>MPPKAANPKAQWCEEEVKALVKFLYDHRSEAGDNGNFKSSTYHATAGHIAPLLKDGPLKTSTAVKNKWTGYIQKIYQDIEQYRAVRLGAHWDNKRGANIQGKDSEQVFEDFTKDHPLMRQFKTSGWEFYPLVEQIIPNGAARRIHAFSPGGSRVGGSSLAV</sequence>
<organism evidence="1 2">
    <name type="scientific">Pisolithus microcarpus 441</name>
    <dbReference type="NCBI Taxonomy" id="765257"/>
    <lineage>
        <taxon>Eukaryota</taxon>
        <taxon>Fungi</taxon>
        <taxon>Dikarya</taxon>
        <taxon>Basidiomycota</taxon>
        <taxon>Agaricomycotina</taxon>
        <taxon>Agaricomycetes</taxon>
        <taxon>Agaricomycetidae</taxon>
        <taxon>Boletales</taxon>
        <taxon>Sclerodermatineae</taxon>
        <taxon>Pisolithaceae</taxon>
        <taxon>Pisolithus</taxon>
    </lineage>
</organism>
<dbReference type="STRING" id="765257.A0A0C9ZLW1"/>
<evidence type="ECO:0008006" key="3">
    <source>
        <dbReference type="Google" id="ProtNLM"/>
    </source>
</evidence>
<dbReference type="Proteomes" id="UP000054018">
    <property type="component" value="Unassembled WGS sequence"/>
</dbReference>
<reference evidence="2" key="2">
    <citation type="submission" date="2015-01" db="EMBL/GenBank/DDBJ databases">
        <title>Evolutionary Origins and Diversification of the Mycorrhizal Mutualists.</title>
        <authorList>
            <consortium name="DOE Joint Genome Institute"/>
            <consortium name="Mycorrhizal Genomics Consortium"/>
            <person name="Kohler A."/>
            <person name="Kuo A."/>
            <person name="Nagy L.G."/>
            <person name="Floudas D."/>
            <person name="Copeland A."/>
            <person name="Barry K.W."/>
            <person name="Cichocki N."/>
            <person name="Veneault-Fourrey C."/>
            <person name="LaButti K."/>
            <person name="Lindquist E.A."/>
            <person name="Lipzen A."/>
            <person name="Lundell T."/>
            <person name="Morin E."/>
            <person name="Murat C."/>
            <person name="Riley R."/>
            <person name="Ohm R."/>
            <person name="Sun H."/>
            <person name="Tunlid A."/>
            <person name="Henrissat B."/>
            <person name="Grigoriev I.V."/>
            <person name="Hibbett D.S."/>
            <person name="Martin F."/>
        </authorList>
    </citation>
    <scope>NUCLEOTIDE SEQUENCE [LARGE SCALE GENOMIC DNA]</scope>
    <source>
        <strain evidence="2">441</strain>
    </source>
</reference>